<dbReference type="GO" id="GO:0006227">
    <property type="term" value="P:dUDP biosynthetic process"/>
    <property type="evidence" value="ECO:0007669"/>
    <property type="project" value="TreeGrafter"/>
</dbReference>
<proteinExistence type="inferred from homology"/>
<name>A0A926D2N6_9FIRM</name>
<dbReference type="Gene3D" id="3.40.50.300">
    <property type="entry name" value="P-loop containing nucleotide triphosphate hydrolases"/>
    <property type="match status" value="1"/>
</dbReference>
<dbReference type="PANTHER" id="PTHR10344:SF4">
    <property type="entry name" value="UMP-CMP KINASE 2, MITOCHONDRIAL"/>
    <property type="match status" value="1"/>
</dbReference>
<comment type="similarity">
    <text evidence="1 11">Belongs to the thymidylate kinase family.</text>
</comment>
<dbReference type="GO" id="GO:0005524">
    <property type="term" value="F:ATP binding"/>
    <property type="evidence" value="ECO:0007669"/>
    <property type="project" value="UniProtKB-UniRule"/>
</dbReference>
<keyword evidence="8 11" id="KW-0067">ATP-binding</keyword>
<evidence type="ECO:0000256" key="9">
    <source>
        <dbReference type="ARBA" id="ARBA00048743"/>
    </source>
</evidence>
<dbReference type="AlphaFoldDB" id="A0A926D2N6"/>
<dbReference type="GO" id="GO:0006233">
    <property type="term" value="P:dTDP biosynthetic process"/>
    <property type="evidence" value="ECO:0007669"/>
    <property type="project" value="InterPro"/>
</dbReference>
<keyword evidence="6 11" id="KW-0547">Nucleotide-binding</keyword>
<evidence type="ECO:0000256" key="1">
    <source>
        <dbReference type="ARBA" id="ARBA00009776"/>
    </source>
</evidence>
<evidence type="ECO:0000256" key="2">
    <source>
        <dbReference type="ARBA" id="ARBA00012980"/>
    </source>
</evidence>
<dbReference type="NCBIfam" id="TIGR00041">
    <property type="entry name" value="DTMP_kinase"/>
    <property type="match status" value="1"/>
</dbReference>
<dbReference type="Proteomes" id="UP000623172">
    <property type="component" value="Unassembled WGS sequence"/>
</dbReference>
<evidence type="ECO:0000313" key="14">
    <source>
        <dbReference type="Proteomes" id="UP000623172"/>
    </source>
</evidence>
<evidence type="ECO:0000256" key="8">
    <source>
        <dbReference type="ARBA" id="ARBA00022840"/>
    </source>
</evidence>
<sequence>MFITFEGPDGSGKSTQMELLKGFLKEKGYDVVISREPGGCPLSEEVRRLLLDPAYEVNPVAEALLYAAARAQHVAEVIRPALSAGKMVLCDRFIHSSLAYQGYGRGLGEELVMAINRPALQGVWPDATFFFDLSVSDALLRKSAQKELDRLESAGEDFHGRVIEGFRSLCAKMPEMVRLDASETVEKIQQKIRTTIELNF</sequence>
<evidence type="ECO:0000256" key="10">
    <source>
        <dbReference type="ARBA" id="ARBA00057735"/>
    </source>
</evidence>
<keyword evidence="5 11" id="KW-0545">Nucleotide biosynthesis</keyword>
<organism evidence="13 14">
    <name type="scientific">Gehongia tenuis</name>
    <dbReference type="NCBI Taxonomy" id="2763655"/>
    <lineage>
        <taxon>Bacteria</taxon>
        <taxon>Bacillati</taxon>
        <taxon>Bacillota</taxon>
        <taxon>Clostridia</taxon>
        <taxon>Christensenellales</taxon>
        <taxon>Christensenellaceae</taxon>
        <taxon>Gehongia</taxon>
    </lineage>
</organism>
<evidence type="ECO:0000256" key="6">
    <source>
        <dbReference type="ARBA" id="ARBA00022741"/>
    </source>
</evidence>
<feature type="binding site" evidence="11">
    <location>
        <begin position="7"/>
        <end position="14"/>
    </location>
    <ligand>
        <name>ATP</name>
        <dbReference type="ChEBI" id="CHEBI:30616"/>
    </ligand>
</feature>
<protein>
    <recommendedName>
        <fullName evidence="3 11">Thymidylate kinase</fullName>
        <ecNumber evidence="2 11">2.7.4.9</ecNumber>
    </recommendedName>
    <alternativeName>
        <fullName evidence="11">dTMP kinase</fullName>
    </alternativeName>
</protein>
<comment type="caution">
    <text evidence="13">The sequence shown here is derived from an EMBL/GenBank/DDBJ whole genome shotgun (WGS) entry which is preliminary data.</text>
</comment>
<gene>
    <name evidence="11" type="primary">tmk</name>
    <name evidence="13" type="ORF">H8696_00025</name>
</gene>
<feature type="domain" description="Thymidylate kinase-like" evidence="12">
    <location>
        <begin position="5"/>
        <end position="192"/>
    </location>
</feature>
<dbReference type="FunFam" id="3.40.50.300:FF:000225">
    <property type="entry name" value="Thymidylate kinase"/>
    <property type="match status" value="1"/>
</dbReference>
<reference evidence="13" key="1">
    <citation type="submission" date="2020-08" db="EMBL/GenBank/DDBJ databases">
        <title>Genome public.</title>
        <authorList>
            <person name="Liu C."/>
            <person name="Sun Q."/>
        </authorList>
    </citation>
    <scope>NUCLEOTIDE SEQUENCE</scope>
    <source>
        <strain evidence="13">NSJ-53</strain>
    </source>
</reference>
<dbReference type="Pfam" id="PF02223">
    <property type="entry name" value="Thymidylate_kin"/>
    <property type="match status" value="1"/>
</dbReference>
<dbReference type="InterPro" id="IPR018095">
    <property type="entry name" value="Thymidylate_kin_CS"/>
</dbReference>
<dbReference type="GO" id="GO:0005829">
    <property type="term" value="C:cytosol"/>
    <property type="evidence" value="ECO:0007669"/>
    <property type="project" value="TreeGrafter"/>
</dbReference>
<keyword evidence="7 11" id="KW-0418">Kinase</keyword>
<evidence type="ECO:0000256" key="7">
    <source>
        <dbReference type="ARBA" id="ARBA00022777"/>
    </source>
</evidence>
<dbReference type="EMBL" id="JACRSR010000001">
    <property type="protein sequence ID" value="MBC8530232.1"/>
    <property type="molecule type" value="Genomic_DNA"/>
</dbReference>
<keyword evidence="14" id="KW-1185">Reference proteome</keyword>
<dbReference type="GO" id="GO:0006235">
    <property type="term" value="P:dTTP biosynthetic process"/>
    <property type="evidence" value="ECO:0007669"/>
    <property type="project" value="UniProtKB-UniRule"/>
</dbReference>
<comment type="function">
    <text evidence="10 11">Phosphorylation of dTMP to form dTDP in both de novo and salvage pathways of dTTP synthesis.</text>
</comment>
<evidence type="ECO:0000256" key="3">
    <source>
        <dbReference type="ARBA" id="ARBA00017144"/>
    </source>
</evidence>
<dbReference type="RefSeq" id="WP_249314123.1">
    <property type="nucleotide sequence ID" value="NZ_JACRSR010000001.1"/>
</dbReference>
<dbReference type="CDD" id="cd01672">
    <property type="entry name" value="TMPK"/>
    <property type="match status" value="1"/>
</dbReference>
<dbReference type="InterPro" id="IPR018094">
    <property type="entry name" value="Thymidylate_kinase"/>
</dbReference>
<dbReference type="HAMAP" id="MF_00165">
    <property type="entry name" value="Thymidylate_kinase"/>
    <property type="match status" value="1"/>
</dbReference>
<dbReference type="PANTHER" id="PTHR10344">
    <property type="entry name" value="THYMIDYLATE KINASE"/>
    <property type="match status" value="1"/>
</dbReference>
<dbReference type="PROSITE" id="PS01331">
    <property type="entry name" value="THYMIDYLATE_KINASE"/>
    <property type="match status" value="1"/>
</dbReference>
<accession>A0A926D2N6</accession>
<dbReference type="SUPFAM" id="SSF52540">
    <property type="entry name" value="P-loop containing nucleoside triphosphate hydrolases"/>
    <property type="match status" value="1"/>
</dbReference>
<keyword evidence="4 11" id="KW-0808">Transferase</keyword>
<dbReference type="InterPro" id="IPR027417">
    <property type="entry name" value="P-loop_NTPase"/>
</dbReference>
<evidence type="ECO:0000313" key="13">
    <source>
        <dbReference type="EMBL" id="MBC8530232.1"/>
    </source>
</evidence>
<evidence type="ECO:0000256" key="5">
    <source>
        <dbReference type="ARBA" id="ARBA00022727"/>
    </source>
</evidence>
<evidence type="ECO:0000256" key="11">
    <source>
        <dbReference type="HAMAP-Rule" id="MF_00165"/>
    </source>
</evidence>
<dbReference type="EC" id="2.7.4.9" evidence="2 11"/>
<dbReference type="GO" id="GO:0004798">
    <property type="term" value="F:dTMP kinase activity"/>
    <property type="evidence" value="ECO:0007669"/>
    <property type="project" value="UniProtKB-UniRule"/>
</dbReference>
<evidence type="ECO:0000259" key="12">
    <source>
        <dbReference type="Pfam" id="PF02223"/>
    </source>
</evidence>
<evidence type="ECO:0000256" key="4">
    <source>
        <dbReference type="ARBA" id="ARBA00022679"/>
    </source>
</evidence>
<comment type="catalytic activity">
    <reaction evidence="9 11">
        <text>dTMP + ATP = dTDP + ADP</text>
        <dbReference type="Rhea" id="RHEA:13517"/>
        <dbReference type="ChEBI" id="CHEBI:30616"/>
        <dbReference type="ChEBI" id="CHEBI:58369"/>
        <dbReference type="ChEBI" id="CHEBI:63528"/>
        <dbReference type="ChEBI" id="CHEBI:456216"/>
        <dbReference type="EC" id="2.7.4.9"/>
    </reaction>
</comment>
<dbReference type="InterPro" id="IPR039430">
    <property type="entry name" value="Thymidylate_kin-like_dom"/>
</dbReference>